<keyword evidence="3" id="KW-1185">Reference proteome</keyword>
<dbReference type="Proteomes" id="UP000006671">
    <property type="component" value="Unassembled WGS sequence"/>
</dbReference>
<protein>
    <submittedName>
        <fullName evidence="2">Predicted protein</fullName>
    </submittedName>
</protein>
<dbReference type="KEGG" id="ngr:NAEGRDRAFT_61959"/>
<dbReference type="AlphaFoldDB" id="D2UZJ4"/>
<organism evidence="3">
    <name type="scientific">Naegleria gruberi</name>
    <name type="common">Amoeba</name>
    <dbReference type="NCBI Taxonomy" id="5762"/>
    <lineage>
        <taxon>Eukaryota</taxon>
        <taxon>Discoba</taxon>
        <taxon>Heterolobosea</taxon>
        <taxon>Tetramitia</taxon>
        <taxon>Eutetramitia</taxon>
        <taxon>Vahlkampfiidae</taxon>
        <taxon>Naegleria</taxon>
    </lineage>
</organism>
<reference evidence="2 3" key="1">
    <citation type="journal article" date="2010" name="Cell">
        <title>The genome of Naegleria gruberi illuminates early eukaryotic versatility.</title>
        <authorList>
            <person name="Fritz-Laylin L.K."/>
            <person name="Prochnik S.E."/>
            <person name="Ginger M.L."/>
            <person name="Dacks J.B."/>
            <person name="Carpenter M.L."/>
            <person name="Field M.C."/>
            <person name="Kuo A."/>
            <person name="Paredez A."/>
            <person name="Chapman J."/>
            <person name="Pham J."/>
            <person name="Shu S."/>
            <person name="Neupane R."/>
            <person name="Cipriano M."/>
            <person name="Mancuso J."/>
            <person name="Tu H."/>
            <person name="Salamov A."/>
            <person name="Lindquist E."/>
            <person name="Shapiro H."/>
            <person name="Lucas S."/>
            <person name="Grigoriev I.V."/>
            <person name="Cande W.Z."/>
            <person name="Fulton C."/>
            <person name="Rokhsar D.S."/>
            <person name="Dawson S.C."/>
        </authorList>
    </citation>
    <scope>NUCLEOTIDE SEQUENCE [LARGE SCALE GENOMIC DNA]</scope>
    <source>
        <strain evidence="2 3">NEG-M</strain>
    </source>
</reference>
<gene>
    <name evidence="2" type="ORF">NAEGRDRAFT_61959</name>
</gene>
<feature type="region of interest" description="Disordered" evidence="1">
    <location>
        <begin position="1"/>
        <end position="61"/>
    </location>
</feature>
<evidence type="ECO:0000313" key="3">
    <source>
        <dbReference type="Proteomes" id="UP000006671"/>
    </source>
</evidence>
<dbReference type="InParanoid" id="D2UZJ4"/>
<evidence type="ECO:0000256" key="1">
    <source>
        <dbReference type="SAM" id="MobiDB-lite"/>
    </source>
</evidence>
<dbReference type="EMBL" id="GG738846">
    <property type="protein sequence ID" value="EFC50164.1"/>
    <property type="molecule type" value="Genomic_DNA"/>
</dbReference>
<dbReference type="GeneID" id="8863445"/>
<feature type="compositionally biased region" description="Acidic residues" evidence="1">
    <location>
        <begin position="39"/>
        <end position="60"/>
    </location>
</feature>
<dbReference type="VEuPathDB" id="AmoebaDB:NAEGRDRAFT_61959"/>
<dbReference type="Gene3D" id="3.40.50.10810">
    <property type="entry name" value="Tandem AAA-ATPase domain"/>
    <property type="match status" value="1"/>
</dbReference>
<sequence length="186" mass="21833">MKRKANSLGNDSLMLPPEELNQTDSDSEDSTKRRKVQSDDEESDEELMQEEMVGEENEDSTIDKSKLVDTILKIENRCITIFTKSNKIVELMNNEQTRSEYSITEEMITQYTDRIKNKYPAEEYISKEPISYEETDLNIDIHSELYPESSNLSLYKHQKEGIVWLLKNYFERNNVILADDMVCFHI</sequence>
<dbReference type="RefSeq" id="XP_002682908.1">
    <property type="nucleotide sequence ID" value="XM_002682862.1"/>
</dbReference>
<accession>D2UZJ4</accession>
<evidence type="ECO:0000313" key="2">
    <source>
        <dbReference type="EMBL" id="EFC50164.1"/>
    </source>
</evidence>
<dbReference type="InterPro" id="IPR038718">
    <property type="entry name" value="SNF2-like_sf"/>
</dbReference>
<proteinExistence type="predicted"/>
<name>D2UZJ4_NAEGR</name>